<evidence type="ECO:0000259" key="3">
    <source>
        <dbReference type="Pfam" id="PF13472"/>
    </source>
</evidence>
<dbReference type="PANTHER" id="PTHR37981:SF1">
    <property type="entry name" value="SGNH HYDROLASE-TYPE ESTERASE DOMAIN-CONTAINING PROTEIN"/>
    <property type="match status" value="1"/>
</dbReference>
<reference evidence="4" key="1">
    <citation type="journal article" date="2023" name="Mol. Phylogenet. Evol.">
        <title>Genome-scale phylogeny and comparative genomics of the fungal order Sordariales.</title>
        <authorList>
            <person name="Hensen N."/>
            <person name="Bonometti L."/>
            <person name="Westerberg I."/>
            <person name="Brannstrom I.O."/>
            <person name="Guillou S."/>
            <person name="Cros-Aarteil S."/>
            <person name="Calhoun S."/>
            <person name="Haridas S."/>
            <person name="Kuo A."/>
            <person name="Mondo S."/>
            <person name="Pangilinan J."/>
            <person name="Riley R."/>
            <person name="LaButti K."/>
            <person name="Andreopoulos B."/>
            <person name="Lipzen A."/>
            <person name="Chen C."/>
            <person name="Yan M."/>
            <person name="Daum C."/>
            <person name="Ng V."/>
            <person name="Clum A."/>
            <person name="Steindorff A."/>
            <person name="Ohm R.A."/>
            <person name="Martin F."/>
            <person name="Silar P."/>
            <person name="Natvig D.O."/>
            <person name="Lalanne C."/>
            <person name="Gautier V."/>
            <person name="Ament-Velasquez S.L."/>
            <person name="Kruys A."/>
            <person name="Hutchinson M.I."/>
            <person name="Powell A.J."/>
            <person name="Barry K."/>
            <person name="Miller A.N."/>
            <person name="Grigoriev I.V."/>
            <person name="Debuchy R."/>
            <person name="Gladieux P."/>
            <person name="Hiltunen Thoren M."/>
            <person name="Johannesson H."/>
        </authorList>
    </citation>
    <scope>NUCLEOTIDE SEQUENCE</scope>
    <source>
        <strain evidence="4">SMH4131-1</strain>
    </source>
</reference>
<keyword evidence="4" id="KW-0378">Hydrolase</keyword>
<gene>
    <name evidence="4" type="ORF">B0T19DRAFT_126606</name>
</gene>
<sequence>MLPLTLLPLLLLSQTASTAPNPQSQHILTAPSSPPHRKPGSSFVSFGDSYSAGIGTPLPPNSTTESACRRGAGAYPVLLSQDLSPNDTTFQWQWLSCTGATTLDLLSHNPTSPSTSQIDAFTPTPQTTFATLSIGGNDLGFFAVINACIFRFYGPSSGTCAAALAASDALLSDTQFELRLSIILIEILDKVRWERAEEFSVAVTGYARFFDEGTEECDGVSFSVWAGDYGSGGNGTRLTREVRGRLNGLVDGVNGKLRRGVEEANRRFGGEGKGGGRGWCLWTSMRSLTGIDSVKRGCKNRIMKGRRRGFFCRGRGMLIYLLMMMVVIASDSKLVDPEKCLRSAEASGDWGELAVCYMAIARRNHPELVPSHRRVLAQGSMWYVPTYYGKTFHPRSLGHRAVRDRIYKVWEENGL</sequence>
<dbReference type="InterPro" id="IPR037460">
    <property type="entry name" value="SEST-like"/>
</dbReference>
<keyword evidence="5" id="KW-1185">Reference proteome</keyword>
<feature type="signal peptide" evidence="2">
    <location>
        <begin position="1"/>
        <end position="18"/>
    </location>
</feature>
<feature type="domain" description="SGNH hydrolase-type esterase" evidence="3">
    <location>
        <begin position="46"/>
        <end position="148"/>
    </location>
</feature>
<dbReference type="InterPro" id="IPR036514">
    <property type="entry name" value="SGNH_hydro_sf"/>
</dbReference>
<evidence type="ECO:0000313" key="5">
    <source>
        <dbReference type="Proteomes" id="UP001286456"/>
    </source>
</evidence>
<proteinExistence type="predicted"/>
<dbReference type="AlphaFoldDB" id="A0AAE0IYW8"/>
<feature type="chain" id="PRO_5042228622" evidence="2">
    <location>
        <begin position="19"/>
        <end position="415"/>
    </location>
</feature>
<dbReference type="EMBL" id="JAUEPO010000002">
    <property type="protein sequence ID" value="KAK3333462.1"/>
    <property type="molecule type" value="Genomic_DNA"/>
</dbReference>
<reference evidence="4" key="2">
    <citation type="submission" date="2023-06" db="EMBL/GenBank/DDBJ databases">
        <authorList>
            <consortium name="Lawrence Berkeley National Laboratory"/>
            <person name="Haridas S."/>
            <person name="Hensen N."/>
            <person name="Bonometti L."/>
            <person name="Westerberg I."/>
            <person name="Brannstrom I.O."/>
            <person name="Guillou S."/>
            <person name="Cros-Aarteil S."/>
            <person name="Calhoun S."/>
            <person name="Kuo A."/>
            <person name="Mondo S."/>
            <person name="Pangilinan J."/>
            <person name="Riley R."/>
            <person name="Labutti K."/>
            <person name="Andreopoulos B."/>
            <person name="Lipzen A."/>
            <person name="Chen C."/>
            <person name="Yanf M."/>
            <person name="Daum C."/>
            <person name="Ng V."/>
            <person name="Clum A."/>
            <person name="Steindorff A."/>
            <person name="Ohm R."/>
            <person name="Martin F."/>
            <person name="Silar P."/>
            <person name="Natvig D."/>
            <person name="Lalanne C."/>
            <person name="Gautier V."/>
            <person name="Ament-Velasquez S.L."/>
            <person name="Kruys A."/>
            <person name="Hutchinson M.I."/>
            <person name="Powell A.J."/>
            <person name="Barry K."/>
            <person name="Miller A.N."/>
            <person name="Grigoriev I.V."/>
            <person name="Debuchy R."/>
            <person name="Gladieux P."/>
            <person name="Thoren M.H."/>
            <person name="Johannesson H."/>
        </authorList>
    </citation>
    <scope>NUCLEOTIDE SEQUENCE</scope>
    <source>
        <strain evidence="4">SMH4131-1</strain>
    </source>
</reference>
<comment type="caution">
    <text evidence="4">The sequence shown here is derived from an EMBL/GenBank/DDBJ whole genome shotgun (WGS) entry which is preliminary data.</text>
</comment>
<dbReference type="SUPFAM" id="SSF52266">
    <property type="entry name" value="SGNH hydrolase"/>
    <property type="match status" value="1"/>
</dbReference>
<accession>A0AAE0IYW8</accession>
<dbReference type="CDD" id="cd01823">
    <property type="entry name" value="SEST_like"/>
    <property type="match status" value="1"/>
</dbReference>
<dbReference type="Pfam" id="PF13472">
    <property type="entry name" value="Lipase_GDSL_2"/>
    <property type="match status" value="1"/>
</dbReference>
<feature type="compositionally biased region" description="Polar residues" evidence="1">
    <location>
        <begin position="18"/>
        <end position="31"/>
    </location>
</feature>
<dbReference type="Proteomes" id="UP001286456">
    <property type="component" value="Unassembled WGS sequence"/>
</dbReference>
<organism evidence="4 5">
    <name type="scientific">Cercophora scortea</name>
    <dbReference type="NCBI Taxonomy" id="314031"/>
    <lineage>
        <taxon>Eukaryota</taxon>
        <taxon>Fungi</taxon>
        <taxon>Dikarya</taxon>
        <taxon>Ascomycota</taxon>
        <taxon>Pezizomycotina</taxon>
        <taxon>Sordariomycetes</taxon>
        <taxon>Sordariomycetidae</taxon>
        <taxon>Sordariales</taxon>
        <taxon>Lasiosphaeriaceae</taxon>
        <taxon>Cercophora</taxon>
    </lineage>
</organism>
<dbReference type="GO" id="GO:0016788">
    <property type="term" value="F:hydrolase activity, acting on ester bonds"/>
    <property type="evidence" value="ECO:0007669"/>
    <property type="project" value="InterPro"/>
</dbReference>
<dbReference type="InterPro" id="IPR013830">
    <property type="entry name" value="SGNH_hydro"/>
</dbReference>
<evidence type="ECO:0000256" key="1">
    <source>
        <dbReference type="SAM" id="MobiDB-lite"/>
    </source>
</evidence>
<name>A0AAE0IYW8_9PEZI</name>
<dbReference type="GO" id="GO:0006629">
    <property type="term" value="P:lipid metabolic process"/>
    <property type="evidence" value="ECO:0007669"/>
    <property type="project" value="TreeGrafter"/>
</dbReference>
<dbReference type="Gene3D" id="3.40.50.1110">
    <property type="entry name" value="SGNH hydrolase"/>
    <property type="match status" value="1"/>
</dbReference>
<feature type="region of interest" description="Disordered" evidence="1">
    <location>
        <begin position="18"/>
        <end position="42"/>
    </location>
</feature>
<evidence type="ECO:0000256" key="2">
    <source>
        <dbReference type="SAM" id="SignalP"/>
    </source>
</evidence>
<evidence type="ECO:0000313" key="4">
    <source>
        <dbReference type="EMBL" id="KAK3333462.1"/>
    </source>
</evidence>
<dbReference type="PANTHER" id="PTHR37981">
    <property type="entry name" value="LIPASE 2"/>
    <property type="match status" value="1"/>
</dbReference>
<keyword evidence="2" id="KW-0732">Signal</keyword>
<protein>
    <submittedName>
        <fullName evidence="4">SGNH hydrolase-type esterase domain-containing protein</fullName>
    </submittedName>
</protein>